<sequence length="17" mass="1958">EPNRNSGFYKGACKHHI</sequence>
<evidence type="ECO:0000313" key="2">
    <source>
        <dbReference type="Proteomes" id="UP000076359"/>
    </source>
</evidence>
<dbReference type="Proteomes" id="UP000076359">
    <property type="component" value="Unassembled WGS sequence"/>
</dbReference>
<dbReference type="RefSeq" id="XP_019969929.1">
    <property type="nucleotide sequence ID" value="XM_020115273.1"/>
</dbReference>
<feature type="non-terminal residue" evidence="1">
    <location>
        <position position="1"/>
    </location>
</feature>
<proteinExistence type="predicted"/>
<dbReference type="EMBL" id="LVLA01000015">
    <property type="protein sequence ID" value="KYN93791.1"/>
    <property type="molecule type" value="Genomic_DNA"/>
</dbReference>
<accession>A0A151L4C1</accession>
<dbReference type="GeneID" id="24533397"/>
<protein>
    <submittedName>
        <fullName evidence="1">Ubiquitin-conjugating enzyme, putative</fullName>
    </submittedName>
</protein>
<reference evidence="1 2" key="1">
    <citation type="journal article" date="2016" name="Nat. Commun.">
        <title>Genomes of cryptic chimpanzee Plasmodium species reveal key evolutionary events leading to human malaria.</title>
        <authorList>
            <person name="Sundararaman S.A."/>
            <person name="Plenderleith L.J."/>
            <person name="Liu W."/>
            <person name="Loy D.E."/>
            <person name="Learn G.H."/>
            <person name="Li Y."/>
            <person name="Shaw K.S."/>
            <person name="Ayouba A."/>
            <person name="Peeters M."/>
            <person name="Speede S."/>
            <person name="Shaw G.M."/>
            <person name="Bushman F.D."/>
            <person name="Brisson D."/>
            <person name="Rayner J.C."/>
            <person name="Sharp P.M."/>
            <person name="Hahn B.H."/>
        </authorList>
    </citation>
    <scope>NUCLEOTIDE SEQUENCE [LARGE SCALE GENOMIC DNA]</scope>
    <source>
        <strain evidence="1 2">SY57</strain>
    </source>
</reference>
<comment type="caution">
    <text evidence="1">The sequence shown here is derived from an EMBL/GenBank/DDBJ whole genome shotgun (WGS) entry which is preliminary data.</text>
</comment>
<name>A0A151L4C1_PLARE</name>
<organism evidence="1 2">
    <name type="scientific">Plasmodium reichenowi</name>
    <dbReference type="NCBI Taxonomy" id="5854"/>
    <lineage>
        <taxon>Eukaryota</taxon>
        <taxon>Sar</taxon>
        <taxon>Alveolata</taxon>
        <taxon>Apicomplexa</taxon>
        <taxon>Aconoidasida</taxon>
        <taxon>Haemosporida</taxon>
        <taxon>Plasmodiidae</taxon>
        <taxon>Plasmodium</taxon>
        <taxon>Plasmodium (Laverania)</taxon>
    </lineage>
</organism>
<gene>
    <name evidence="1" type="ORF">PRSY57_1412200</name>
</gene>
<dbReference type="AlphaFoldDB" id="A0A151L4C1"/>
<evidence type="ECO:0000313" key="1">
    <source>
        <dbReference type="EMBL" id="KYN93791.1"/>
    </source>
</evidence>